<dbReference type="Gene3D" id="2.60.130.10">
    <property type="entry name" value="Aromatic compound dioxygenase"/>
    <property type="match status" value="1"/>
</dbReference>
<evidence type="ECO:0000313" key="2">
    <source>
        <dbReference type="EMBL" id="BCR06217.1"/>
    </source>
</evidence>
<dbReference type="PANTHER" id="PTHR33711:SF10">
    <property type="entry name" value="INTRADIOL RING-CLEAVAGE DIOXYGENASES DOMAIN-CONTAINING PROTEIN"/>
    <property type="match status" value="1"/>
</dbReference>
<dbReference type="EMBL" id="AP024355">
    <property type="protein sequence ID" value="BCR06217.1"/>
    <property type="molecule type" value="Genomic_DNA"/>
</dbReference>
<reference evidence="2 3" key="1">
    <citation type="journal article" date="2016" name="C (Basel)">
        <title>Selective Growth of and Electricity Production by Marine Exoelectrogenic Bacteria in Self-Aggregated Hydrogel of Microbially Reduced Graphene Oxide.</title>
        <authorList>
            <person name="Yoshida N."/>
            <person name="Goto Y."/>
            <person name="Miyata Y."/>
        </authorList>
    </citation>
    <scope>NUCLEOTIDE SEQUENCE [LARGE SCALE GENOMIC DNA]</scope>
    <source>
        <strain evidence="2 3">NIT-T3</strain>
    </source>
</reference>
<sequence>MRNLLAPILLLLLAAGSPAAEEPVRCEPTRPDALGPFYEPGAPLRARVGSGYLLGGSVRSALDCAPVPGAQIELWLAGPAGRYDDGHRATIYADAAGSYRFESDFPPAYGGRPPHIHMLVRAEGFRPLVTQHYPAPGTAAATFDLVLTPR</sequence>
<dbReference type="InterPro" id="IPR050770">
    <property type="entry name" value="Intradiol_RC_Dioxygenase"/>
</dbReference>
<organism evidence="2 3">
    <name type="scientific">Desulfuromonas versatilis</name>
    <dbReference type="NCBI Taxonomy" id="2802975"/>
    <lineage>
        <taxon>Bacteria</taxon>
        <taxon>Pseudomonadati</taxon>
        <taxon>Thermodesulfobacteriota</taxon>
        <taxon>Desulfuromonadia</taxon>
        <taxon>Desulfuromonadales</taxon>
        <taxon>Desulfuromonadaceae</taxon>
        <taxon>Desulfuromonas</taxon>
    </lineage>
</organism>
<dbReference type="SUPFAM" id="SSF49482">
    <property type="entry name" value="Aromatic compound dioxygenase"/>
    <property type="match status" value="1"/>
</dbReference>
<gene>
    <name evidence="2" type="ORF">DESUT3_32860</name>
</gene>
<keyword evidence="1" id="KW-0732">Signal</keyword>
<accession>A0ABN6E226</accession>
<proteinExistence type="predicted"/>
<evidence type="ECO:0000256" key="1">
    <source>
        <dbReference type="SAM" id="SignalP"/>
    </source>
</evidence>
<dbReference type="RefSeq" id="WP_221249590.1">
    <property type="nucleotide sequence ID" value="NZ_AP024355.1"/>
</dbReference>
<dbReference type="InterPro" id="IPR015889">
    <property type="entry name" value="Intradiol_dOase_core"/>
</dbReference>
<protein>
    <recommendedName>
        <fullName evidence="4">Intradiol ring-cleavage dioxygenase</fullName>
    </recommendedName>
</protein>
<reference evidence="2 3" key="2">
    <citation type="journal article" date="2021" name="Int. J. Syst. Evol. Microbiol.">
        <title>Isolation and Polyphasic Characterization of Desulfuromonas versatilis sp. Nov., an Electrogenic Bacteria Capable of Versatile Metabolism Isolated from a Graphene Oxide-Reducing Enrichment Culture.</title>
        <authorList>
            <person name="Xie L."/>
            <person name="Yoshida N."/>
            <person name="Ishii S."/>
            <person name="Meng L."/>
        </authorList>
    </citation>
    <scope>NUCLEOTIDE SEQUENCE [LARGE SCALE GENOMIC DNA]</scope>
    <source>
        <strain evidence="2 3">NIT-T3</strain>
    </source>
</reference>
<dbReference type="Proteomes" id="UP001319827">
    <property type="component" value="Chromosome"/>
</dbReference>
<name>A0ABN6E226_9BACT</name>
<evidence type="ECO:0008006" key="4">
    <source>
        <dbReference type="Google" id="ProtNLM"/>
    </source>
</evidence>
<feature type="signal peptide" evidence="1">
    <location>
        <begin position="1"/>
        <end position="19"/>
    </location>
</feature>
<feature type="chain" id="PRO_5045037093" description="Intradiol ring-cleavage dioxygenase" evidence="1">
    <location>
        <begin position="20"/>
        <end position="150"/>
    </location>
</feature>
<evidence type="ECO:0000313" key="3">
    <source>
        <dbReference type="Proteomes" id="UP001319827"/>
    </source>
</evidence>
<dbReference type="PANTHER" id="PTHR33711">
    <property type="entry name" value="DIOXYGENASE, PUTATIVE (AFU_ORTHOLOGUE AFUA_2G02910)-RELATED"/>
    <property type="match status" value="1"/>
</dbReference>
<keyword evidence="3" id="KW-1185">Reference proteome</keyword>